<dbReference type="InterPro" id="IPR040256">
    <property type="entry name" value="At4g02000-like"/>
</dbReference>
<dbReference type="InterPro" id="IPR025558">
    <property type="entry name" value="DUF4283"/>
</dbReference>
<proteinExistence type="predicted"/>
<evidence type="ECO:0000259" key="2">
    <source>
        <dbReference type="Pfam" id="PF14111"/>
    </source>
</evidence>
<evidence type="ECO:0000256" key="1">
    <source>
        <dbReference type="SAM" id="MobiDB-lite"/>
    </source>
</evidence>
<reference evidence="3 4" key="1">
    <citation type="journal article" date="2020" name="BMC Genomics">
        <title>Intraspecific diversification of the crop wild relative Brassica cretica Lam. using demographic model selection.</title>
        <authorList>
            <person name="Kioukis A."/>
            <person name="Michalopoulou V.A."/>
            <person name="Briers L."/>
            <person name="Pirintsos S."/>
            <person name="Studholme D.J."/>
            <person name="Pavlidis P."/>
            <person name="Sarris P.F."/>
        </authorList>
    </citation>
    <scope>NUCLEOTIDE SEQUENCE [LARGE SCALE GENOMIC DNA]</scope>
    <source>
        <strain evidence="4">cv. PFS-1207/04</strain>
    </source>
</reference>
<accession>A0ABQ7EIP6</accession>
<feature type="compositionally biased region" description="Basic and acidic residues" evidence="1">
    <location>
        <begin position="407"/>
        <end position="419"/>
    </location>
</feature>
<dbReference type="Proteomes" id="UP000266723">
    <property type="component" value="Unassembled WGS sequence"/>
</dbReference>
<dbReference type="PANTHER" id="PTHR31286:SF162">
    <property type="entry name" value="DUF4283 DOMAIN-CONTAINING PROTEIN-RELATED"/>
    <property type="match status" value="1"/>
</dbReference>
<gene>
    <name evidence="3" type="ORF">DY000_02021670</name>
</gene>
<feature type="region of interest" description="Disordered" evidence="1">
    <location>
        <begin position="407"/>
        <end position="457"/>
    </location>
</feature>
<feature type="compositionally biased region" description="Basic and acidic residues" evidence="1">
    <location>
        <begin position="437"/>
        <end position="447"/>
    </location>
</feature>
<name>A0ABQ7EIP6_BRACR</name>
<keyword evidence="4" id="KW-1185">Reference proteome</keyword>
<feature type="domain" description="DUF4283" evidence="2">
    <location>
        <begin position="44"/>
        <end position="102"/>
    </location>
</feature>
<comment type="caution">
    <text evidence="3">The sequence shown here is derived from an EMBL/GenBank/DDBJ whole genome shotgun (WGS) entry which is preliminary data.</text>
</comment>
<dbReference type="EMBL" id="QGKV02000299">
    <property type="protein sequence ID" value="KAF3596701.1"/>
    <property type="molecule type" value="Genomic_DNA"/>
</dbReference>
<evidence type="ECO:0000313" key="4">
    <source>
        <dbReference type="Proteomes" id="UP000266723"/>
    </source>
</evidence>
<organism evidence="3 4">
    <name type="scientific">Brassica cretica</name>
    <name type="common">Mustard</name>
    <dbReference type="NCBI Taxonomy" id="69181"/>
    <lineage>
        <taxon>Eukaryota</taxon>
        <taxon>Viridiplantae</taxon>
        <taxon>Streptophyta</taxon>
        <taxon>Embryophyta</taxon>
        <taxon>Tracheophyta</taxon>
        <taxon>Spermatophyta</taxon>
        <taxon>Magnoliopsida</taxon>
        <taxon>eudicotyledons</taxon>
        <taxon>Gunneridae</taxon>
        <taxon>Pentapetalae</taxon>
        <taxon>rosids</taxon>
        <taxon>malvids</taxon>
        <taxon>Brassicales</taxon>
        <taxon>Brassicaceae</taxon>
        <taxon>Brassiceae</taxon>
        <taxon>Brassica</taxon>
    </lineage>
</organism>
<protein>
    <recommendedName>
        <fullName evidence="2">DUF4283 domain-containing protein</fullName>
    </recommendedName>
</protein>
<sequence>MGSSHRSMSAHMADIKGKGFLYEDDDEPIKLIDQDDSHVIKEYHLSLIGKVVNLKKHNVEKLLQTMPTQWGVQDRVNANDLGNGKFLINFTSKEDLNSVLRKVGIPLHLWTVKNMRSIGGRLGHVDTIELSEGRMLIDVDSRRPLKFKRKVESPEGDAVTIEIKYGRLFKHCTIALMRKDLPGRQPLLRDLRQPQPGRQPDHSNNDIAARQPLRISSRSIAQEDNRTSVIRYPEIKHKPSETYPNQSRIGPSMTIRTRTNKARSLRNYRTCTLSGRYVATGRSDRARAKARSLRSDRASVPLDRYIATELEPKLGRYIATERPFRSYVHHEGEDLQGAHNYAIRSDQGRTTGNTWTRNQGYDENTFCEFHQSRGHSTTNCKILGARLAAKLLAGELSEVTSVKDLILETDRPPKADRNPPAKKSPQRNQSGNKRGRRPDDKGNDNNRRRVNMIIGGS</sequence>
<feature type="region of interest" description="Disordered" evidence="1">
    <location>
        <begin position="187"/>
        <end position="222"/>
    </location>
</feature>
<dbReference type="PANTHER" id="PTHR31286">
    <property type="entry name" value="GLYCINE-RICH CELL WALL STRUCTURAL PROTEIN 1.8-LIKE"/>
    <property type="match status" value="1"/>
</dbReference>
<dbReference type="Pfam" id="PF14111">
    <property type="entry name" value="DUF4283"/>
    <property type="match status" value="1"/>
</dbReference>
<evidence type="ECO:0000313" key="3">
    <source>
        <dbReference type="EMBL" id="KAF3596701.1"/>
    </source>
</evidence>